<feature type="region of interest" description="Disordered" evidence="1">
    <location>
        <begin position="127"/>
        <end position="276"/>
    </location>
</feature>
<proteinExistence type="predicted"/>
<sequence>MVVLRELGPLACPTNGVLAQAAHAESTPCRAWNECLQMRHTLPSVPGEVGDLLVRQVECRKGELWSVQNHRPFQRPSPFASLAKSSNMDERSRKLEIMRYEAETRLLAAKAESLELDNMEKRLRLTREGSLPPIGGAPLGKRSTLFPEGRSRARKESSSSSDGFEMLPSPPVLPRHSTAGSHTRQTGAPESSSRKVKRVTRVEIEESSEDEVLPSSKRKPRSNQREPKRAVVDSDVEETKETSRKRGHDGTGDERSHKITRVSPPPPPSTPLEECPVPLNERLPWFRIFEERFSSNAETARQYHSIRESQRNTFNNLVKKFLQEKYGDFESFLVKGHGGGYTVPIRDATLLEKVFIAKIPDWPPLPSGSKASSPPSKSSHNRAQPGRSKERSHPPEDGHAAVNEEGIIFWKEGMLQKYGEQKWRRFEVKTSHREHTQQTTCLSTFLREKYGDTYQKYKRMGRWFIPKADIDDLAMAFATTQRRWIDDVSSESENESDGDDSNDQRSPPRRTARPEEAGEPTEGHRDGASPSTVPSTTPNLTNAVTVVDIKPTIKDDDTELIIKEEPAPIRG</sequence>
<feature type="region of interest" description="Disordered" evidence="1">
    <location>
        <begin position="486"/>
        <end position="543"/>
    </location>
</feature>
<feature type="compositionally biased region" description="Basic and acidic residues" evidence="1">
    <location>
        <begin position="512"/>
        <end position="527"/>
    </location>
</feature>
<feature type="region of interest" description="Disordered" evidence="1">
    <location>
        <begin position="365"/>
        <end position="402"/>
    </location>
</feature>
<reference evidence="2 3" key="1">
    <citation type="journal article" date="2015" name="Genome Biol. Evol.">
        <title>Phylogenomic analyses indicate that early fungi evolved digesting cell walls of algal ancestors of land plants.</title>
        <authorList>
            <person name="Chang Y."/>
            <person name="Wang S."/>
            <person name="Sekimoto S."/>
            <person name="Aerts A.L."/>
            <person name="Choi C."/>
            <person name="Clum A."/>
            <person name="LaButti K.M."/>
            <person name="Lindquist E.A."/>
            <person name="Yee Ngan C."/>
            <person name="Ohm R.A."/>
            <person name="Salamov A.A."/>
            <person name="Grigoriev I.V."/>
            <person name="Spatafora J.W."/>
            <person name="Berbee M.L."/>
        </authorList>
    </citation>
    <scope>NUCLEOTIDE SEQUENCE [LARGE SCALE GENOMIC DNA]</scope>
    <source>
        <strain evidence="2 3">JEL478</strain>
    </source>
</reference>
<feature type="compositionally biased region" description="Polar residues" evidence="1">
    <location>
        <begin position="529"/>
        <end position="543"/>
    </location>
</feature>
<keyword evidence="3" id="KW-1185">Reference proteome</keyword>
<dbReference type="Proteomes" id="UP000070544">
    <property type="component" value="Unassembled WGS sequence"/>
</dbReference>
<dbReference type="AlphaFoldDB" id="A0A139AYG3"/>
<feature type="compositionally biased region" description="Low complexity" evidence="1">
    <location>
        <begin position="367"/>
        <end position="378"/>
    </location>
</feature>
<feature type="compositionally biased region" description="Polar residues" evidence="1">
    <location>
        <begin position="178"/>
        <end position="191"/>
    </location>
</feature>
<name>A0A139AYG3_GONPJ</name>
<feature type="compositionally biased region" description="Acidic residues" evidence="1">
    <location>
        <begin position="488"/>
        <end position="501"/>
    </location>
</feature>
<protein>
    <submittedName>
        <fullName evidence="2">Uncharacterized protein</fullName>
    </submittedName>
</protein>
<evidence type="ECO:0000256" key="1">
    <source>
        <dbReference type="SAM" id="MobiDB-lite"/>
    </source>
</evidence>
<organism evidence="2 3">
    <name type="scientific">Gonapodya prolifera (strain JEL478)</name>
    <name type="common">Monoblepharis prolifera</name>
    <dbReference type="NCBI Taxonomy" id="1344416"/>
    <lineage>
        <taxon>Eukaryota</taxon>
        <taxon>Fungi</taxon>
        <taxon>Fungi incertae sedis</taxon>
        <taxon>Chytridiomycota</taxon>
        <taxon>Chytridiomycota incertae sedis</taxon>
        <taxon>Monoblepharidomycetes</taxon>
        <taxon>Monoblepharidales</taxon>
        <taxon>Gonapodyaceae</taxon>
        <taxon>Gonapodya</taxon>
    </lineage>
</organism>
<gene>
    <name evidence="2" type="ORF">M427DRAFT_278250</name>
</gene>
<feature type="compositionally biased region" description="Basic and acidic residues" evidence="1">
    <location>
        <begin position="223"/>
        <end position="257"/>
    </location>
</feature>
<accession>A0A139AYG3</accession>
<feature type="compositionally biased region" description="Basic and acidic residues" evidence="1">
    <location>
        <begin position="387"/>
        <end position="399"/>
    </location>
</feature>
<evidence type="ECO:0000313" key="3">
    <source>
        <dbReference type="Proteomes" id="UP000070544"/>
    </source>
</evidence>
<evidence type="ECO:0000313" key="2">
    <source>
        <dbReference type="EMBL" id="KXS21766.1"/>
    </source>
</evidence>
<dbReference type="EMBL" id="KQ965732">
    <property type="protein sequence ID" value="KXS21766.1"/>
    <property type="molecule type" value="Genomic_DNA"/>
</dbReference>